<comment type="similarity">
    <text evidence="1">Belongs to the universal ribosomal protein uL5 family.</text>
</comment>
<organism evidence="5 6">
    <name type="scientific">Phanerochaete sordida</name>
    <dbReference type="NCBI Taxonomy" id="48140"/>
    <lineage>
        <taxon>Eukaryota</taxon>
        <taxon>Fungi</taxon>
        <taxon>Dikarya</taxon>
        <taxon>Basidiomycota</taxon>
        <taxon>Agaricomycotina</taxon>
        <taxon>Agaricomycetes</taxon>
        <taxon>Polyporales</taxon>
        <taxon>Phanerochaetaceae</taxon>
        <taxon>Phanerochaete</taxon>
    </lineage>
</organism>
<keyword evidence="2 5" id="KW-0689">Ribosomal protein</keyword>
<evidence type="ECO:0000256" key="2">
    <source>
        <dbReference type="ARBA" id="ARBA00022980"/>
    </source>
</evidence>
<dbReference type="EMBL" id="BPQB01000023">
    <property type="protein sequence ID" value="GJE91946.1"/>
    <property type="molecule type" value="Genomic_DNA"/>
</dbReference>
<name>A0A9P3LDX3_9APHY</name>
<dbReference type="Pfam" id="PF00673">
    <property type="entry name" value="Ribosomal_L5_C"/>
    <property type="match status" value="1"/>
</dbReference>
<dbReference type="Gene3D" id="3.30.1440.10">
    <property type="match status" value="1"/>
</dbReference>
<dbReference type="InterPro" id="IPR022803">
    <property type="entry name" value="Ribosomal_uL5_dom_sf"/>
</dbReference>
<reference evidence="5 6" key="1">
    <citation type="submission" date="2021-08" db="EMBL/GenBank/DDBJ databases">
        <title>Draft Genome Sequence of Phanerochaete sordida strain YK-624.</title>
        <authorList>
            <person name="Mori T."/>
            <person name="Dohra H."/>
            <person name="Suzuki T."/>
            <person name="Kawagishi H."/>
            <person name="Hirai H."/>
        </authorList>
    </citation>
    <scope>NUCLEOTIDE SEQUENCE [LARGE SCALE GENOMIC DNA]</scope>
    <source>
        <strain evidence="5 6">YK-624</strain>
    </source>
</reference>
<gene>
    <name evidence="5" type="ORF">PsYK624_080980</name>
</gene>
<dbReference type="GO" id="GO:0003735">
    <property type="term" value="F:structural constituent of ribosome"/>
    <property type="evidence" value="ECO:0007669"/>
    <property type="project" value="InterPro"/>
</dbReference>
<dbReference type="PANTHER" id="PTHR11994">
    <property type="entry name" value="60S RIBOSOMAL PROTEIN L11-RELATED"/>
    <property type="match status" value="1"/>
</dbReference>
<dbReference type="SUPFAM" id="SSF55282">
    <property type="entry name" value="RL5-like"/>
    <property type="match status" value="1"/>
</dbReference>
<keyword evidence="3" id="KW-0687">Ribonucleoprotein</keyword>
<evidence type="ECO:0000313" key="6">
    <source>
        <dbReference type="Proteomes" id="UP000703269"/>
    </source>
</evidence>
<dbReference type="Proteomes" id="UP000703269">
    <property type="component" value="Unassembled WGS sequence"/>
</dbReference>
<dbReference type="OrthoDB" id="539541at2759"/>
<dbReference type="InterPro" id="IPR002132">
    <property type="entry name" value="Ribosomal_uL5"/>
</dbReference>
<dbReference type="InterPro" id="IPR031309">
    <property type="entry name" value="Ribosomal_uL5_C"/>
</dbReference>
<evidence type="ECO:0000313" key="5">
    <source>
        <dbReference type="EMBL" id="GJE91946.1"/>
    </source>
</evidence>
<comment type="caution">
    <text evidence="5">The sequence shown here is derived from an EMBL/GenBank/DDBJ whole genome shotgun (WGS) entry which is preliminary data.</text>
</comment>
<proteinExistence type="inferred from homology"/>
<evidence type="ECO:0000259" key="4">
    <source>
        <dbReference type="Pfam" id="PF00673"/>
    </source>
</evidence>
<dbReference type="GO" id="GO:0005840">
    <property type="term" value="C:ribosome"/>
    <property type="evidence" value="ECO:0007669"/>
    <property type="project" value="UniProtKB-KW"/>
</dbReference>
<dbReference type="AlphaFoldDB" id="A0A9P3LDX3"/>
<protein>
    <submittedName>
        <fullName evidence="5">Ribosomal protein L5</fullName>
    </submittedName>
</protein>
<sequence>MSAAPAVQVARSAAKSNRWRAVLNARKAKALTPRKPLKRDENGLPIPHVHVIVRDTHQSRIAEHYHNTLRDDLMYMTYTHKPADSKPPRKIRLSYDPEDPYVKHRYNPPIGGSFAWTRQALPPVTYENVIELERIQLHTMVKEALQSKSHLLGALMAFRAISGLSAEQGGMRTVGGVQIVRGKKQVQGWMRRNAPVGVKVDITGPQMYDFIGSLVHFVLPRIREFNGIPMPRPSSSLFSASAASGVVSFGLPPMAMGLFPQIEYNLDAYPNNYGMHVHFITSARGEGAQNRVRQLLSGFQIPFVRA</sequence>
<dbReference type="GO" id="GO:0006412">
    <property type="term" value="P:translation"/>
    <property type="evidence" value="ECO:0007669"/>
    <property type="project" value="InterPro"/>
</dbReference>
<feature type="domain" description="Large ribosomal subunit protein uL5 C-terminal" evidence="4">
    <location>
        <begin position="195"/>
        <end position="303"/>
    </location>
</feature>
<evidence type="ECO:0000256" key="3">
    <source>
        <dbReference type="ARBA" id="ARBA00023274"/>
    </source>
</evidence>
<accession>A0A9P3LDX3</accession>
<keyword evidence="6" id="KW-1185">Reference proteome</keyword>
<dbReference type="GO" id="GO:1990904">
    <property type="term" value="C:ribonucleoprotein complex"/>
    <property type="evidence" value="ECO:0007669"/>
    <property type="project" value="UniProtKB-KW"/>
</dbReference>
<evidence type="ECO:0000256" key="1">
    <source>
        <dbReference type="ARBA" id="ARBA00008553"/>
    </source>
</evidence>